<keyword evidence="10" id="KW-0443">Lipid metabolism</keyword>
<sequence>MKPSLLLLLGCTAVLAAQTRADTPRDPEALVTKVQEYAQKASAMAKSAISTVQESEAMQQARRWLSDNAELAKERLAWLKERLAELLKRTPAA</sequence>
<keyword evidence="8" id="KW-0442">Lipid degradation</keyword>
<feature type="non-terminal residue" evidence="15">
    <location>
        <position position="93"/>
    </location>
</feature>
<feature type="chain" id="PRO_5029473550" description="Apolipoprotein C-III" evidence="14">
    <location>
        <begin position="22"/>
        <end position="93"/>
    </location>
</feature>
<evidence type="ECO:0000313" key="16">
    <source>
        <dbReference type="Proteomes" id="UP000536260"/>
    </source>
</evidence>
<feature type="signal peptide" evidence="14">
    <location>
        <begin position="1"/>
        <end position="21"/>
    </location>
</feature>
<dbReference type="InterPro" id="IPR008403">
    <property type="entry name" value="Apo-CIII"/>
</dbReference>
<keyword evidence="16" id="KW-1185">Reference proteome</keyword>
<comment type="similarity">
    <text evidence="2">Belongs to the apolipoprotein C3 family.</text>
</comment>
<comment type="caution">
    <text evidence="15">The sequence shown here is derived from an EMBL/GenBank/DDBJ whole genome shotgun (WGS) entry which is preliminary data.</text>
</comment>
<dbReference type="PANTHER" id="PTHR14225:SF0">
    <property type="entry name" value="APOLIPOPROTEIN C-III"/>
    <property type="match status" value="1"/>
</dbReference>
<organism evidence="15 16">
    <name type="scientific">Syrrhaptes paradoxus</name>
    <name type="common">Pallas's sandgrouse</name>
    <dbReference type="NCBI Taxonomy" id="302527"/>
    <lineage>
        <taxon>Eukaryota</taxon>
        <taxon>Metazoa</taxon>
        <taxon>Chordata</taxon>
        <taxon>Craniata</taxon>
        <taxon>Vertebrata</taxon>
        <taxon>Euteleostomi</taxon>
        <taxon>Archelosauria</taxon>
        <taxon>Archosauria</taxon>
        <taxon>Dinosauria</taxon>
        <taxon>Saurischia</taxon>
        <taxon>Theropoda</taxon>
        <taxon>Coelurosauria</taxon>
        <taxon>Aves</taxon>
        <taxon>Neognathae</taxon>
        <taxon>Neoaves</taxon>
        <taxon>Columbimorphae</taxon>
        <taxon>Pterocliformes</taxon>
        <taxon>Pteroclidae</taxon>
        <taxon>Syrrhaptes</taxon>
    </lineage>
</organism>
<evidence type="ECO:0000256" key="6">
    <source>
        <dbReference type="ARBA" id="ARBA00022525"/>
    </source>
</evidence>
<dbReference type="EMBL" id="VZTO01014192">
    <property type="protein sequence ID" value="NXT23990.1"/>
    <property type="molecule type" value="Genomic_DNA"/>
</dbReference>
<evidence type="ECO:0000256" key="1">
    <source>
        <dbReference type="ARBA" id="ARBA00004613"/>
    </source>
</evidence>
<dbReference type="Gene3D" id="6.10.90.10">
    <property type="entry name" value="Apolipoprotein CIII"/>
    <property type="match status" value="1"/>
</dbReference>
<gene>
    <name evidence="15" type="primary">Apoc3</name>
    <name evidence="15" type="ORF">SYRPAR_R14604</name>
</gene>
<keyword evidence="11" id="KW-0850">VLDL</keyword>
<evidence type="ECO:0000313" key="15">
    <source>
        <dbReference type="EMBL" id="NXT23990.1"/>
    </source>
</evidence>
<dbReference type="GO" id="GO:0034361">
    <property type="term" value="C:very-low-density lipoprotein particle"/>
    <property type="evidence" value="ECO:0007669"/>
    <property type="project" value="UniProtKB-KW"/>
</dbReference>
<name>A0A7L3B1X1_9AVES</name>
<dbReference type="Pfam" id="PF05778">
    <property type="entry name" value="Apo-CIII"/>
    <property type="match status" value="1"/>
</dbReference>
<dbReference type="GO" id="GO:0016042">
    <property type="term" value="P:lipid catabolic process"/>
    <property type="evidence" value="ECO:0007669"/>
    <property type="project" value="UniProtKB-KW"/>
</dbReference>
<evidence type="ECO:0000256" key="9">
    <source>
        <dbReference type="ARBA" id="ARBA00023055"/>
    </source>
</evidence>
<comment type="subcellular location">
    <subcellularLocation>
        <location evidence="1">Secreted</location>
    </subcellularLocation>
</comment>
<dbReference type="PANTHER" id="PTHR14225">
    <property type="entry name" value="APOLIPOPROTEIN C-III"/>
    <property type="match status" value="1"/>
</dbReference>
<evidence type="ECO:0000256" key="14">
    <source>
        <dbReference type="SAM" id="SignalP"/>
    </source>
</evidence>
<dbReference type="GO" id="GO:0008289">
    <property type="term" value="F:lipid binding"/>
    <property type="evidence" value="ECO:0007669"/>
    <property type="project" value="InterPro"/>
</dbReference>
<protein>
    <recommendedName>
        <fullName evidence="3">Apolipoprotein C-III</fullName>
    </recommendedName>
    <alternativeName>
        <fullName evidence="12">Apolipoprotein C3</fullName>
    </alternativeName>
</protein>
<evidence type="ECO:0000256" key="5">
    <source>
        <dbReference type="ARBA" id="ARBA00022513"/>
    </source>
</evidence>
<proteinExistence type="inferred from homology"/>
<feature type="non-terminal residue" evidence="15">
    <location>
        <position position="1"/>
    </location>
</feature>
<evidence type="ECO:0000256" key="11">
    <source>
        <dbReference type="ARBA" id="ARBA00023313"/>
    </source>
</evidence>
<evidence type="ECO:0000256" key="4">
    <source>
        <dbReference type="ARBA" id="ARBA00022448"/>
    </source>
</evidence>
<evidence type="ECO:0000256" key="3">
    <source>
        <dbReference type="ARBA" id="ARBA00015570"/>
    </source>
</evidence>
<keyword evidence="4" id="KW-0813">Transport</keyword>
<dbReference type="GO" id="GO:0042627">
    <property type="term" value="C:chylomicron"/>
    <property type="evidence" value="ECO:0007669"/>
    <property type="project" value="UniProtKB-KW"/>
</dbReference>
<dbReference type="Proteomes" id="UP000536260">
    <property type="component" value="Unassembled WGS sequence"/>
</dbReference>
<evidence type="ECO:0000256" key="13">
    <source>
        <dbReference type="ARBA" id="ARBA00045699"/>
    </source>
</evidence>
<dbReference type="InterPro" id="IPR038195">
    <property type="entry name" value="Apo_CIII_sf"/>
</dbReference>
<accession>A0A7L3B1X1</accession>
<comment type="function">
    <text evidence="13">Component of triglyceride-rich very low density lipoproteins (VLDL) and high density lipoproteins (HDL) in plasma. Plays a multifaceted role in triglyceride homeostasis. Intracellularly, promotes hepatic very low density lipoprotein 1 (VLDL1) assembly and secretion; extracellularly, attenuates hydrolysis and clearance of triglyceride-rich lipoproteins (TRLs). Impairs the lipolysis of TRLs by inhibiting lipoprotein lipase and the hepatic uptake of TRLs by remnant receptors. Formed of several curved helices connected via semiflexible hinges, so that it can wrap tightly around the curved micelle surface and easily adapt to the different diameters of its natural binding partners.</text>
</comment>
<dbReference type="AlphaFoldDB" id="A0A7L3B1X1"/>
<keyword evidence="5" id="KW-0162">Chylomicron</keyword>
<dbReference type="GO" id="GO:0006869">
    <property type="term" value="P:lipid transport"/>
    <property type="evidence" value="ECO:0007669"/>
    <property type="project" value="UniProtKB-KW"/>
</dbReference>
<keyword evidence="9" id="KW-0445">Lipid transport</keyword>
<evidence type="ECO:0000256" key="10">
    <source>
        <dbReference type="ARBA" id="ARBA00023098"/>
    </source>
</evidence>
<keyword evidence="6" id="KW-0964">Secreted</keyword>
<reference evidence="15 16" key="1">
    <citation type="submission" date="2019-09" db="EMBL/GenBank/DDBJ databases">
        <title>Bird 10,000 Genomes (B10K) Project - Family phase.</title>
        <authorList>
            <person name="Zhang G."/>
        </authorList>
    </citation>
    <scope>NUCLEOTIDE SEQUENCE [LARGE SCALE GENOMIC DNA]</scope>
    <source>
        <strain evidence="15">B10K-DU-003-42</strain>
        <tissue evidence="15">Mixed tissue sample</tissue>
    </source>
</reference>
<evidence type="ECO:0000256" key="2">
    <source>
        <dbReference type="ARBA" id="ARBA00011008"/>
    </source>
</evidence>
<keyword evidence="7 14" id="KW-0732">Signal</keyword>
<evidence type="ECO:0000256" key="7">
    <source>
        <dbReference type="ARBA" id="ARBA00022729"/>
    </source>
</evidence>
<dbReference type="GO" id="GO:0042157">
    <property type="term" value="P:lipoprotein metabolic process"/>
    <property type="evidence" value="ECO:0007669"/>
    <property type="project" value="InterPro"/>
</dbReference>
<evidence type="ECO:0000256" key="12">
    <source>
        <dbReference type="ARBA" id="ARBA00031173"/>
    </source>
</evidence>
<evidence type="ECO:0000256" key="8">
    <source>
        <dbReference type="ARBA" id="ARBA00022963"/>
    </source>
</evidence>